<evidence type="ECO:0000313" key="2">
    <source>
        <dbReference type="EMBL" id="CAE0124160.1"/>
    </source>
</evidence>
<dbReference type="InterPro" id="IPR018490">
    <property type="entry name" value="cNMP-bd_dom_sf"/>
</dbReference>
<proteinExistence type="predicted"/>
<dbReference type="InterPro" id="IPR014710">
    <property type="entry name" value="RmlC-like_jellyroll"/>
</dbReference>
<accession>A0A7S3F5A9</accession>
<gene>
    <name evidence="2" type="ORF">HERI1096_LOCUS24862</name>
</gene>
<dbReference type="SUPFAM" id="SSF51206">
    <property type="entry name" value="cAMP-binding domain-like"/>
    <property type="match status" value="1"/>
</dbReference>
<feature type="domain" description="Cyclic nucleotide-binding" evidence="1">
    <location>
        <begin position="1"/>
        <end position="51"/>
    </location>
</feature>
<dbReference type="PROSITE" id="PS50042">
    <property type="entry name" value="CNMP_BINDING_3"/>
    <property type="match status" value="1"/>
</dbReference>
<dbReference type="InterPro" id="IPR000595">
    <property type="entry name" value="cNMP-bd_dom"/>
</dbReference>
<dbReference type="Gene3D" id="2.60.120.10">
    <property type="entry name" value="Jelly Rolls"/>
    <property type="match status" value="1"/>
</dbReference>
<sequence>MEAAEEAQPLLLEIGELTDPQYFGELAFVGKGEHTATVVSSSAVEVLMLSKYDQSKFFDKKVLDLINSYAQKFYLDEASIRKSILRKHKWESYKAHLLQELTIKK</sequence>
<reference evidence="2" key="1">
    <citation type="submission" date="2021-01" db="EMBL/GenBank/DDBJ databases">
        <authorList>
            <person name="Corre E."/>
            <person name="Pelletier E."/>
            <person name="Niang G."/>
            <person name="Scheremetjew M."/>
            <person name="Finn R."/>
            <person name="Kale V."/>
            <person name="Holt S."/>
            <person name="Cochrane G."/>
            <person name="Meng A."/>
            <person name="Brown T."/>
            <person name="Cohen L."/>
        </authorList>
    </citation>
    <scope>NUCLEOTIDE SEQUENCE</scope>
    <source>
        <strain evidence="2">CCMP281</strain>
    </source>
</reference>
<organism evidence="2">
    <name type="scientific">Haptolina ericina</name>
    <dbReference type="NCBI Taxonomy" id="156174"/>
    <lineage>
        <taxon>Eukaryota</taxon>
        <taxon>Haptista</taxon>
        <taxon>Haptophyta</taxon>
        <taxon>Prymnesiophyceae</taxon>
        <taxon>Prymnesiales</taxon>
        <taxon>Prymnesiaceae</taxon>
        <taxon>Haptolina</taxon>
    </lineage>
</organism>
<dbReference type="AlphaFoldDB" id="A0A7S3F5A9"/>
<dbReference type="EMBL" id="HBHX01044922">
    <property type="protein sequence ID" value="CAE0124160.1"/>
    <property type="molecule type" value="Transcribed_RNA"/>
</dbReference>
<protein>
    <recommendedName>
        <fullName evidence="1">Cyclic nucleotide-binding domain-containing protein</fullName>
    </recommendedName>
</protein>
<evidence type="ECO:0000259" key="1">
    <source>
        <dbReference type="PROSITE" id="PS50042"/>
    </source>
</evidence>
<name>A0A7S3F5A9_9EUKA</name>